<organism evidence="1 2">
    <name type="scientific">Breznakiella homolactica</name>
    <dbReference type="NCBI Taxonomy" id="2798577"/>
    <lineage>
        <taxon>Bacteria</taxon>
        <taxon>Pseudomonadati</taxon>
        <taxon>Spirochaetota</taxon>
        <taxon>Spirochaetia</taxon>
        <taxon>Spirochaetales</taxon>
        <taxon>Breznakiellaceae</taxon>
        <taxon>Breznakiella</taxon>
    </lineage>
</organism>
<reference evidence="1" key="1">
    <citation type="submission" date="2021-01" db="EMBL/GenBank/DDBJ databases">
        <title>Description of Breznakiella homolactica.</title>
        <authorList>
            <person name="Song Y."/>
            <person name="Brune A."/>
        </authorList>
    </citation>
    <scope>NUCLEOTIDE SEQUENCE</scope>
    <source>
        <strain evidence="1">RmG30</strain>
    </source>
</reference>
<evidence type="ECO:0000313" key="2">
    <source>
        <dbReference type="Proteomes" id="UP000595917"/>
    </source>
</evidence>
<dbReference type="KEGG" id="bhc:JFL75_00820"/>
<dbReference type="Proteomes" id="UP000595917">
    <property type="component" value="Chromosome"/>
</dbReference>
<sequence>MKGPVLVVLAAGMGSRYGGLKQMDRIGTNGEVLLDYSVFDAMRSGFSKVVFVIRQDIEKDFREIVLGRMKGSVNCEVAFQELDKLIPPEIMEKSRAVNRTKPWGTTHALLCAKDAIDAPFAVLNADDFYGKEAFDAIGSYLSGPEVRDGAIVPYKLERTLSPKGSVARGVCEIRDGYLTSVNELLAIEREAGGIFNTAPDGSRRELAPDTPVSMNFWGFPLEVFPDMERYFSDFLAESGDQPKSECYLPMAADWFIKNNLLKIRSLEADPHWFGVTYKEDREAAIKRIADLVSQGIYPAKLWS</sequence>
<dbReference type="SUPFAM" id="SSF53448">
    <property type="entry name" value="Nucleotide-diphospho-sugar transferases"/>
    <property type="match status" value="1"/>
</dbReference>
<dbReference type="InterPro" id="IPR029044">
    <property type="entry name" value="Nucleotide-diphossugar_trans"/>
</dbReference>
<gene>
    <name evidence="1" type="ORF">JFL75_00820</name>
</gene>
<dbReference type="RefSeq" id="WP_215626797.1">
    <property type="nucleotide sequence ID" value="NZ_CP067089.2"/>
</dbReference>
<keyword evidence="2" id="KW-1185">Reference proteome</keyword>
<evidence type="ECO:0008006" key="3">
    <source>
        <dbReference type="Google" id="ProtNLM"/>
    </source>
</evidence>
<dbReference type="Gene3D" id="3.90.550.10">
    <property type="entry name" value="Spore Coat Polysaccharide Biosynthesis Protein SpsA, Chain A"/>
    <property type="match status" value="1"/>
</dbReference>
<name>A0A7T7XNA5_9SPIR</name>
<dbReference type="AlphaFoldDB" id="A0A7T7XNA5"/>
<evidence type="ECO:0000313" key="1">
    <source>
        <dbReference type="EMBL" id="QQO09494.1"/>
    </source>
</evidence>
<dbReference type="EMBL" id="CP067089">
    <property type="protein sequence ID" value="QQO09494.1"/>
    <property type="molecule type" value="Genomic_DNA"/>
</dbReference>
<proteinExistence type="predicted"/>
<protein>
    <recommendedName>
        <fullName evidence="3">Nucleotidyltransferase</fullName>
    </recommendedName>
</protein>
<accession>A0A7T7XNA5</accession>